<name>A0A8H7IYZ8_9PLEO</name>
<dbReference type="PANTHER" id="PTHR10039">
    <property type="entry name" value="AMELOGENIN"/>
    <property type="match status" value="1"/>
</dbReference>
<feature type="domain" description="Nephrocystin 3-like N-terminal" evidence="2">
    <location>
        <begin position="276"/>
        <end position="447"/>
    </location>
</feature>
<evidence type="ECO:0000259" key="2">
    <source>
        <dbReference type="Pfam" id="PF24883"/>
    </source>
</evidence>
<evidence type="ECO:0000256" key="1">
    <source>
        <dbReference type="ARBA" id="ARBA00022737"/>
    </source>
</evidence>
<evidence type="ECO:0008006" key="6">
    <source>
        <dbReference type="Google" id="ProtNLM"/>
    </source>
</evidence>
<reference evidence="4" key="2">
    <citation type="submission" date="2020-09" db="EMBL/GenBank/DDBJ databases">
        <title>Reference genome assembly for Australian Ascochyta lentis isolate Al4.</title>
        <authorList>
            <person name="Lee R.C."/>
            <person name="Farfan-Caceres L.M."/>
            <person name="Debler J.W."/>
            <person name="Williams A.H."/>
            <person name="Henares B.M."/>
        </authorList>
    </citation>
    <scope>NUCLEOTIDE SEQUENCE</scope>
    <source>
        <strain evidence="4">Al4</strain>
    </source>
</reference>
<keyword evidence="5" id="KW-1185">Reference proteome</keyword>
<evidence type="ECO:0000313" key="4">
    <source>
        <dbReference type="EMBL" id="KAF9694909.1"/>
    </source>
</evidence>
<dbReference type="PANTHER" id="PTHR10039:SF5">
    <property type="entry name" value="NACHT DOMAIN-CONTAINING PROTEIN"/>
    <property type="match status" value="1"/>
</dbReference>
<dbReference type="Proteomes" id="UP000651452">
    <property type="component" value="Unassembled WGS sequence"/>
</dbReference>
<evidence type="ECO:0000313" key="5">
    <source>
        <dbReference type="Proteomes" id="UP000651452"/>
    </source>
</evidence>
<sequence length="889" mass="101717">MEPFSALAVATAACQFLDFTAKLVAGTWKIYNSDPGRDTDRMSHLRTITEDTTRLNDDIRSSILQQAAQTITPTDAAILELGEKCNDLGRRLIDALNGLCKQAKPRRRQAWDSFRVALRVVWSSSELETLKQDLQNYRQQITMHLIVSQRELIVDANRAQLQAVNAANTSQLQAINTNTDLCSQILHRLNVTDINTNILAIIRQVYGAETPGIMVATSPSKVDKILETTDTSKVSQLILHKLHFKEIDHRYERVTLAYQETFEWLFLPPTEDSKWANYSDWLENDEESLYWITGKAGAGKSTLMRFVFDHPRTRHLLQSWSQERRLLTASFFFWNSGTTMQMSCEGMVRSLLFQILKQAPELIPAAFPYRVFDGILFGTHIFGQETWSWSWEELMKAFRILLRQATKTYKIAIFIDGMDEFQGKPIELIDFVKTLQMPDVKICASSRPWNQFQDAFGHGPHLRVERLTFGDIERVVISRLSRSPAFSHYERSDREFSAGLIKDVCKKSEGVFLWVHLVSNSLLEGLSDGERPVDLHKRLDSLPTDLEELFEKILGGLDTWHAERSSQLFQIHRASSVPLTLLDMSFADEDNPLFAINAQRKVLTPQESNARVALMKRRINACTKGLLEADTHNVQEPAHIKVNFLYRTDSWFGYCIEDITHGTEHAIRGTTNNIALRNNLLASLDEIYTDLINALSPETSLSMYEAIRDEINSGYGITEIAIRCEMSRYLVQGFQSLPKSLQSQIKSLSLLMITRYKNERGKLKSRPNLKTKASLKLVHSLLENGADPNLKAIGSGVSAWDRVLERATDLNDEHNKAETCAILEDFVLHGADLENKALARYLEQTTNDTTRLRKLIRQKKKKEKYCARKRNRFLSRFSSRHFLSRFNSR</sequence>
<comment type="caution">
    <text evidence="4">The sequence shown here is derived from an EMBL/GenBank/DDBJ whole genome shotgun (WGS) entry which is preliminary data.</text>
</comment>
<accession>A0A8H7IYZ8</accession>
<dbReference type="Pfam" id="PF25053">
    <property type="entry name" value="DUF7791"/>
    <property type="match status" value="1"/>
</dbReference>
<gene>
    <name evidence="4" type="ORF">EKO04_006868</name>
</gene>
<reference evidence="4" key="1">
    <citation type="submission" date="2018-12" db="EMBL/GenBank/DDBJ databases">
        <authorList>
            <person name="Syme R.A."/>
            <person name="Farfan-Caceres L."/>
            <person name="Lichtenzveig J."/>
        </authorList>
    </citation>
    <scope>NUCLEOTIDE SEQUENCE</scope>
    <source>
        <strain evidence="4">Al4</strain>
    </source>
</reference>
<dbReference type="InterPro" id="IPR056884">
    <property type="entry name" value="NPHP3-like_N"/>
</dbReference>
<organism evidence="4 5">
    <name type="scientific">Ascochyta lentis</name>
    <dbReference type="NCBI Taxonomy" id="205686"/>
    <lineage>
        <taxon>Eukaryota</taxon>
        <taxon>Fungi</taxon>
        <taxon>Dikarya</taxon>
        <taxon>Ascomycota</taxon>
        <taxon>Pezizomycotina</taxon>
        <taxon>Dothideomycetes</taxon>
        <taxon>Pleosporomycetidae</taxon>
        <taxon>Pleosporales</taxon>
        <taxon>Pleosporineae</taxon>
        <taxon>Didymellaceae</taxon>
        <taxon>Ascochyta</taxon>
    </lineage>
</organism>
<protein>
    <recommendedName>
        <fullName evidence="6">NACHT domain-containing protein</fullName>
    </recommendedName>
</protein>
<dbReference type="SUPFAM" id="SSF52540">
    <property type="entry name" value="P-loop containing nucleoside triphosphate hydrolases"/>
    <property type="match status" value="1"/>
</dbReference>
<feature type="domain" description="DUF7791" evidence="3">
    <location>
        <begin position="557"/>
        <end position="648"/>
    </location>
</feature>
<dbReference type="Pfam" id="PF24883">
    <property type="entry name" value="NPHP3_N"/>
    <property type="match status" value="1"/>
</dbReference>
<keyword evidence="1" id="KW-0677">Repeat</keyword>
<dbReference type="AlphaFoldDB" id="A0A8H7IYZ8"/>
<dbReference type="OrthoDB" id="443402at2759"/>
<dbReference type="InterPro" id="IPR027417">
    <property type="entry name" value="P-loop_NTPase"/>
</dbReference>
<dbReference type="InterPro" id="IPR056693">
    <property type="entry name" value="DUF7791"/>
</dbReference>
<dbReference type="EMBL" id="RZGK01000012">
    <property type="protein sequence ID" value="KAF9694909.1"/>
    <property type="molecule type" value="Genomic_DNA"/>
</dbReference>
<evidence type="ECO:0000259" key="3">
    <source>
        <dbReference type="Pfam" id="PF25053"/>
    </source>
</evidence>
<dbReference type="Gene3D" id="3.40.50.300">
    <property type="entry name" value="P-loop containing nucleotide triphosphate hydrolases"/>
    <property type="match status" value="1"/>
</dbReference>
<proteinExistence type="predicted"/>